<feature type="domain" description="Transposase IS116/IS110/IS902 C-terminal" evidence="2">
    <location>
        <begin position="215"/>
        <end position="295"/>
    </location>
</feature>
<feature type="domain" description="Transposase IS110-like N-terminal" evidence="1">
    <location>
        <begin position="8"/>
        <end position="147"/>
    </location>
</feature>
<dbReference type="GO" id="GO:0003677">
    <property type="term" value="F:DNA binding"/>
    <property type="evidence" value="ECO:0007669"/>
    <property type="project" value="InterPro"/>
</dbReference>
<dbReference type="PANTHER" id="PTHR33055:SF3">
    <property type="entry name" value="PUTATIVE TRANSPOSASE FOR IS117-RELATED"/>
    <property type="match status" value="1"/>
</dbReference>
<proteinExistence type="predicted"/>
<dbReference type="AlphaFoldDB" id="A0A154QE85"/>
<dbReference type="STRING" id="416169.RHOFW104T7_00140"/>
<dbReference type="Proteomes" id="UP000076131">
    <property type="component" value="Unassembled WGS sequence"/>
</dbReference>
<dbReference type="EMBL" id="LVJS01000077">
    <property type="protein sequence ID" value="KZC22543.1"/>
    <property type="molecule type" value="Genomic_DNA"/>
</dbReference>
<name>A0A154QE85_9GAMM</name>
<comment type="caution">
    <text evidence="3">The sequence shown here is derived from an EMBL/GenBank/DDBJ whole genome shotgun (WGS) entry which is preliminary data.</text>
</comment>
<dbReference type="RefSeq" id="WP_008439670.1">
    <property type="nucleotide sequence ID" value="NZ_LVJS01000077.1"/>
</dbReference>
<dbReference type="NCBIfam" id="NF033542">
    <property type="entry name" value="transpos_IS110"/>
    <property type="match status" value="1"/>
</dbReference>
<accession>A0A154QE85</accession>
<organism evidence="3 4">
    <name type="scientific">Rhodanobacter thiooxydans</name>
    <dbReference type="NCBI Taxonomy" id="416169"/>
    <lineage>
        <taxon>Bacteria</taxon>
        <taxon>Pseudomonadati</taxon>
        <taxon>Pseudomonadota</taxon>
        <taxon>Gammaproteobacteria</taxon>
        <taxon>Lysobacterales</taxon>
        <taxon>Rhodanobacteraceae</taxon>
        <taxon>Rhodanobacter</taxon>
    </lineage>
</organism>
<evidence type="ECO:0000259" key="1">
    <source>
        <dbReference type="Pfam" id="PF01548"/>
    </source>
</evidence>
<protein>
    <submittedName>
        <fullName evidence="3">Transposase</fullName>
    </submittedName>
</protein>
<dbReference type="Pfam" id="PF02371">
    <property type="entry name" value="Transposase_20"/>
    <property type="match status" value="1"/>
</dbReference>
<reference evidence="3 4" key="1">
    <citation type="journal article" date="2016" name="MBio">
        <title>Lateral Gene Transfer in a Heavy Metal-Contaminated-Groundwater Microbial Community.</title>
        <authorList>
            <person name="Hemme C.L."/>
            <person name="Green S.J."/>
            <person name="Rishishwar L."/>
            <person name="Prakash O."/>
            <person name="Pettenato A."/>
            <person name="Chakraborty R."/>
            <person name="Deutschbauer A.M."/>
            <person name="Van Nostrand J.D."/>
            <person name="Wu L."/>
            <person name="He Z."/>
            <person name="Jordan I.K."/>
            <person name="Hazen T.C."/>
            <person name="Arkin A.P."/>
            <person name="Kostka J.E."/>
            <person name="Zhou J."/>
        </authorList>
    </citation>
    <scope>NUCLEOTIDE SEQUENCE [LARGE SCALE GENOMIC DNA]</scope>
    <source>
        <strain evidence="3 4">FW104-T7</strain>
    </source>
</reference>
<dbReference type="eggNOG" id="COG3547">
    <property type="taxonomic scope" value="Bacteria"/>
</dbReference>
<dbReference type="GO" id="GO:0006313">
    <property type="term" value="P:DNA transposition"/>
    <property type="evidence" value="ECO:0007669"/>
    <property type="project" value="InterPro"/>
</dbReference>
<sequence>MKKLTAIAIDLAKNVFQVAGENARCEVIVSERLKSRQAMHKFIQTLEPPLTVAIETGPGAQAWAREIAARGVEVRILPAQHTAAHRSGNKNDANDALSILRALHDVSVHPVPIKTQDQLAMQALHRARRGWRRRMTAITNQVRGVLLEQGVVIARGDLALVRKVDHTLEDATLPIPDRLLALVADLMGEWRGLGQQMAAIDGELAVLSRIDPVAKHLCQTRGIGPIISTAMACKSLNPDRFANGRQFAAYFGITPSQHSSGATFRLGRMSRRGDTYLRSAMIEGAHAVIRQIRRDATDPYSRRIQRWVQRCGRKGAAVRLANHNLRVVWLLLKHPDMTFCSDPAHRGTPAREAAMH</sequence>
<dbReference type="Pfam" id="PF01548">
    <property type="entry name" value="DEDD_Tnp_IS110"/>
    <property type="match status" value="1"/>
</dbReference>
<dbReference type="PANTHER" id="PTHR33055">
    <property type="entry name" value="TRANSPOSASE FOR INSERTION SEQUENCE ELEMENT IS1111A"/>
    <property type="match status" value="1"/>
</dbReference>
<gene>
    <name evidence="3" type="ORF">RHOFW104T7_00140</name>
</gene>
<keyword evidence="4" id="KW-1185">Reference proteome</keyword>
<dbReference type="GO" id="GO:0004803">
    <property type="term" value="F:transposase activity"/>
    <property type="evidence" value="ECO:0007669"/>
    <property type="project" value="InterPro"/>
</dbReference>
<dbReference type="InterPro" id="IPR047650">
    <property type="entry name" value="Transpos_IS110"/>
</dbReference>
<evidence type="ECO:0000313" key="3">
    <source>
        <dbReference type="EMBL" id="KZC22543.1"/>
    </source>
</evidence>
<dbReference type="InterPro" id="IPR003346">
    <property type="entry name" value="Transposase_20"/>
</dbReference>
<dbReference type="InterPro" id="IPR002525">
    <property type="entry name" value="Transp_IS110-like_N"/>
</dbReference>
<evidence type="ECO:0000259" key="2">
    <source>
        <dbReference type="Pfam" id="PF02371"/>
    </source>
</evidence>
<evidence type="ECO:0000313" key="4">
    <source>
        <dbReference type="Proteomes" id="UP000076131"/>
    </source>
</evidence>